<dbReference type="eggNOG" id="ENOG50328UE">
    <property type="taxonomic scope" value="Bacteria"/>
</dbReference>
<dbReference type="AlphaFoldDB" id="Q8FTX5"/>
<evidence type="ECO:0000313" key="1">
    <source>
        <dbReference type="EMBL" id="BAC17063.1"/>
    </source>
</evidence>
<name>Q8FTX5_COREF</name>
<evidence type="ECO:0000313" key="2">
    <source>
        <dbReference type="Proteomes" id="UP000001409"/>
    </source>
</evidence>
<dbReference type="KEGG" id="cef:CE0253"/>
<proteinExistence type="predicted"/>
<keyword evidence="2" id="KW-1185">Reference proteome</keyword>
<dbReference type="RefSeq" id="WP_011074894.1">
    <property type="nucleotide sequence ID" value="NC_004369.1"/>
</dbReference>
<sequence length="281" mass="30981">MPDFFDLFPQDKLGRALIDFALETNELAKSPPSLSLEAQDRVNEIFKPLLDHEINSNIALMADEAVASHLQAAGSAVYAIGQVLLRGEQGPLVPATLARTVLENSAVVVFLCEVDDHVRRTGRAVNTFHLGLLNAGARSSSHPLQPMALALEELKERMGSVGVQSSDRLTSQYNMLVETHLESIEAGNLYKVLNRFVHHNMVSQVGVMTSADHQTLHNYVDIYDFSSRAGAALICAIDAAIPFKHETKPDLTIARQEVLQRYGEFVIYCIEKQRSNQGKST</sequence>
<accession>Q8FTX5</accession>
<dbReference type="Proteomes" id="UP000001409">
    <property type="component" value="Chromosome"/>
</dbReference>
<protein>
    <submittedName>
        <fullName evidence="1">Uncharacterized protein</fullName>
    </submittedName>
</protein>
<dbReference type="HOGENOM" id="CLU_989420_0_0_11"/>
<reference evidence="1 2" key="1">
    <citation type="journal article" date="2003" name="Genome Res.">
        <title>Comparative complete genome sequence analysis of the amino acid replacements responsible for the thermostability of Corynebacterium efficiens.</title>
        <authorList>
            <person name="Nishio Y."/>
            <person name="Nakamura Y."/>
            <person name="Kawarabayasi Y."/>
            <person name="Usuda Y."/>
            <person name="Kimura E."/>
            <person name="Sugimoto S."/>
            <person name="Matsui K."/>
            <person name="Yamagishi A."/>
            <person name="Kikuchi H."/>
            <person name="Ikeo K."/>
            <person name="Gojobori T."/>
        </authorList>
    </citation>
    <scope>NUCLEOTIDE SEQUENCE [LARGE SCALE GENOMIC DNA]</scope>
    <source>
        <strain evidence="2">DSM 44549 / YS-314 / AJ 12310 / JCM 11189 / NBRC 100395</strain>
    </source>
</reference>
<organism evidence="1 2">
    <name type="scientific">Corynebacterium efficiens (strain DSM 44549 / YS-314 / AJ 12310 / JCM 11189 / NBRC 100395)</name>
    <dbReference type="NCBI Taxonomy" id="196164"/>
    <lineage>
        <taxon>Bacteria</taxon>
        <taxon>Bacillati</taxon>
        <taxon>Actinomycetota</taxon>
        <taxon>Actinomycetes</taxon>
        <taxon>Mycobacteriales</taxon>
        <taxon>Corynebacteriaceae</taxon>
        <taxon>Corynebacterium</taxon>
    </lineage>
</organism>
<dbReference type="EMBL" id="BA000035">
    <property type="protein sequence ID" value="BAC17063.1"/>
    <property type="molecule type" value="Genomic_DNA"/>
</dbReference>